<evidence type="ECO:0008006" key="4">
    <source>
        <dbReference type="Google" id="ProtNLM"/>
    </source>
</evidence>
<feature type="transmembrane region" description="Helical" evidence="1">
    <location>
        <begin position="91"/>
        <end position="108"/>
    </location>
</feature>
<comment type="caution">
    <text evidence="2">The sequence shown here is derived from an EMBL/GenBank/DDBJ whole genome shotgun (WGS) entry which is preliminary data.</text>
</comment>
<dbReference type="Proteomes" id="UP001273505">
    <property type="component" value="Unassembled WGS sequence"/>
</dbReference>
<keyword evidence="1" id="KW-0812">Transmembrane</keyword>
<keyword evidence="3" id="KW-1185">Reference proteome</keyword>
<keyword evidence="1" id="KW-1133">Transmembrane helix</keyword>
<name>A0ABU4S2K1_9GAMM</name>
<reference evidence="2 3" key="1">
    <citation type="submission" date="2023-11" db="EMBL/GenBank/DDBJ databases">
        <title>Gilvimarinus fulvus sp. nov., isolated from the surface of Kelp.</title>
        <authorList>
            <person name="Sun Y.Y."/>
            <person name="Gong Y."/>
            <person name="Du Z.J."/>
        </authorList>
    </citation>
    <scope>NUCLEOTIDE SEQUENCE [LARGE SCALE GENOMIC DNA]</scope>
    <source>
        <strain evidence="2 3">SDUM040013</strain>
    </source>
</reference>
<evidence type="ECO:0000313" key="3">
    <source>
        <dbReference type="Proteomes" id="UP001273505"/>
    </source>
</evidence>
<proteinExistence type="predicted"/>
<accession>A0ABU4S2K1</accession>
<dbReference type="EMBL" id="JAXAFO010000053">
    <property type="protein sequence ID" value="MDX6851385.1"/>
    <property type="molecule type" value="Genomic_DNA"/>
</dbReference>
<gene>
    <name evidence="2" type="ORF">SCD92_18560</name>
</gene>
<evidence type="ECO:0000256" key="1">
    <source>
        <dbReference type="SAM" id="Phobius"/>
    </source>
</evidence>
<evidence type="ECO:0000313" key="2">
    <source>
        <dbReference type="EMBL" id="MDX6851385.1"/>
    </source>
</evidence>
<sequence length="132" mass="15124">MHKLSSRARLRAFSGCIIMARQTELKHFPELRHLPIEEQRERLSQAKAAAFGPDQKLTRWRGNLLQFAVMFGMSVLFMMVIAPALALSQDASALVMLLVVLPVFFVLQQRRYLALIRKSLHEQHADSDLPKQ</sequence>
<organism evidence="2 3">
    <name type="scientific">Gilvimarinus gilvus</name>
    <dbReference type="NCBI Taxonomy" id="3058038"/>
    <lineage>
        <taxon>Bacteria</taxon>
        <taxon>Pseudomonadati</taxon>
        <taxon>Pseudomonadota</taxon>
        <taxon>Gammaproteobacteria</taxon>
        <taxon>Cellvibrionales</taxon>
        <taxon>Cellvibrionaceae</taxon>
        <taxon>Gilvimarinus</taxon>
    </lineage>
</organism>
<protein>
    <recommendedName>
        <fullName evidence="4">Transmembrane protein</fullName>
    </recommendedName>
</protein>
<keyword evidence="1" id="KW-0472">Membrane</keyword>
<dbReference type="RefSeq" id="WP_302722050.1">
    <property type="nucleotide sequence ID" value="NZ_JAULRU010000423.1"/>
</dbReference>
<feature type="transmembrane region" description="Helical" evidence="1">
    <location>
        <begin position="64"/>
        <end position="85"/>
    </location>
</feature>